<reference evidence="4" key="1">
    <citation type="submission" date="2024-06" db="EMBL/GenBank/DDBJ databases">
        <title>Multi-omics analyses provide insights into the biosynthesis of the anticancer antibiotic pleurotin in Hohenbuehelia grisea.</title>
        <authorList>
            <person name="Weaver J.A."/>
            <person name="Alberti F."/>
        </authorList>
    </citation>
    <scope>NUCLEOTIDE SEQUENCE [LARGE SCALE GENOMIC DNA]</scope>
    <source>
        <strain evidence="4">T-177</strain>
    </source>
</reference>
<evidence type="ECO:0000259" key="2">
    <source>
        <dbReference type="Pfam" id="PF24764"/>
    </source>
</evidence>
<proteinExistence type="predicted"/>
<sequence>MGMERGFSNINDTGLDELVRTFRAKNPESGIRYLRGFLRTHNLRVQRRRVISSLNRTDRLGQVLRQRRRTIQRRQYRVSRPNALWHIDGHHKLIHWGIVLHGAADGYTRTVTGLKASTNNRAGTALRMFIAAILAYGIPSRVRGDREGENRDISIFMILTRGAGRASFMWGSSTHNTRIERLWGEDLRLLGSLEHGIYDDCAGLDPHQISRFYGVDRSRRRRPGLDNVEDVHEEDGDRDWVDIQQNPCDSQAGEPSMTSVPMDVDSSDSESEMDEEDRELADFLRQSDNFEAAEAETNVRDKPFKVPRNICPFNAERKQLFEAALHQYQEQDLLPIGYGVRQEEWGKDGYPSFEVIRSRRRGTKELRVALPDITWCPRAETWVQALHILTVLTQ</sequence>
<evidence type="ECO:0000256" key="1">
    <source>
        <dbReference type="SAM" id="MobiDB-lite"/>
    </source>
</evidence>
<feature type="compositionally biased region" description="Acidic residues" evidence="1">
    <location>
        <begin position="227"/>
        <end position="237"/>
    </location>
</feature>
<gene>
    <name evidence="3" type="ORF">HGRIS_010482</name>
</gene>
<dbReference type="InterPro" id="IPR058913">
    <property type="entry name" value="Integrase_dom_put"/>
</dbReference>
<feature type="domain" description="Integrase core" evidence="2">
    <location>
        <begin position="76"/>
        <end position="185"/>
    </location>
</feature>
<dbReference type="InterPro" id="IPR012337">
    <property type="entry name" value="RNaseH-like_sf"/>
</dbReference>
<dbReference type="Proteomes" id="UP001556367">
    <property type="component" value="Unassembled WGS sequence"/>
</dbReference>
<evidence type="ECO:0000313" key="3">
    <source>
        <dbReference type="EMBL" id="KAL0948681.1"/>
    </source>
</evidence>
<dbReference type="Pfam" id="PF24764">
    <property type="entry name" value="rva_4"/>
    <property type="match status" value="1"/>
</dbReference>
<dbReference type="PANTHER" id="PTHR46791">
    <property type="entry name" value="EXPRESSED PROTEIN"/>
    <property type="match status" value="1"/>
</dbReference>
<comment type="caution">
    <text evidence="3">The sequence shown here is derived from an EMBL/GenBank/DDBJ whole genome shotgun (WGS) entry which is preliminary data.</text>
</comment>
<dbReference type="PANTHER" id="PTHR46791:SF5">
    <property type="entry name" value="CLR5 DOMAIN-CONTAINING PROTEIN-RELATED"/>
    <property type="match status" value="1"/>
</dbReference>
<organism evidence="3 4">
    <name type="scientific">Hohenbuehelia grisea</name>
    <dbReference type="NCBI Taxonomy" id="104357"/>
    <lineage>
        <taxon>Eukaryota</taxon>
        <taxon>Fungi</taxon>
        <taxon>Dikarya</taxon>
        <taxon>Basidiomycota</taxon>
        <taxon>Agaricomycotina</taxon>
        <taxon>Agaricomycetes</taxon>
        <taxon>Agaricomycetidae</taxon>
        <taxon>Agaricales</taxon>
        <taxon>Pleurotineae</taxon>
        <taxon>Pleurotaceae</taxon>
        <taxon>Hohenbuehelia</taxon>
    </lineage>
</organism>
<evidence type="ECO:0000313" key="4">
    <source>
        <dbReference type="Proteomes" id="UP001556367"/>
    </source>
</evidence>
<name>A0ABR3IZD8_9AGAR</name>
<accession>A0ABR3IZD8</accession>
<dbReference type="SUPFAM" id="SSF53098">
    <property type="entry name" value="Ribonuclease H-like"/>
    <property type="match status" value="1"/>
</dbReference>
<dbReference type="EMBL" id="JASNQZ010000013">
    <property type="protein sequence ID" value="KAL0948681.1"/>
    <property type="molecule type" value="Genomic_DNA"/>
</dbReference>
<feature type="region of interest" description="Disordered" evidence="1">
    <location>
        <begin position="224"/>
        <end position="275"/>
    </location>
</feature>
<keyword evidence="4" id="KW-1185">Reference proteome</keyword>
<protein>
    <recommendedName>
        <fullName evidence="2">Integrase core domain-containing protein</fullName>
    </recommendedName>
</protein>
<feature type="compositionally biased region" description="Acidic residues" evidence="1">
    <location>
        <begin position="265"/>
        <end position="275"/>
    </location>
</feature>